<dbReference type="PIRSF" id="PIRSF018266">
    <property type="entry name" value="FecR"/>
    <property type="match status" value="1"/>
</dbReference>
<comment type="caution">
    <text evidence="4">The sequence shown here is derived from an EMBL/GenBank/DDBJ whole genome shotgun (WGS) entry which is preliminary data.</text>
</comment>
<dbReference type="Pfam" id="PF04773">
    <property type="entry name" value="FecR"/>
    <property type="match status" value="1"/>
</dbReference>
<evidence type="ECO:0000313" key="5">
    <source>
        <dbReference type="Proteomes" id="UP001556118"/>
    </source>
</evidence>
<dbReference type="Pfam" id="PF16220">
    <property type="entry name" value="DUF4880"/>
    <property type="match status" value="1"/>
</dbReference>
<evidence type="ECO:0000256" key="1">
    <source>
        <dbReference type="SAM" id="Phobius"/>
    </source>
</evidence>
<organism evidence="4 5">
    <name type="scientific">Novosphingobium rhizovicinum</name>
    <dbReference type="NCBI Taxonomy" id="3228928"/>
    <lineage>
        <taxon>Bacteria</taxon>
        <taxon>Pseudomonadati</taxon>
        <taxon>Pseudomonadota</taxon>
        <taxon>Alphaproteobacteria</taxon>
        <taxon>Sphingomonadales</taxon>
        <taxon>Sphingomonadaceae</taxon>
        <taxon>Novosphingobium</taxon>
    </lineage>
</organism>
<dbReference type="Gene3D" id="3.55.50.30">
    <property type="match status" value="1"/>
</dbReference>
<proteinExistence type="predicted"/>
<feature type="transmembrane region" description="Helical" evidence="1">
    <location>
        <begin position="94"/>
        <end position="113"/>
    </location>
</feature>
<keyword evidence="5" id="KW-1185">Reference proteome</keyword>
<name>A0ABV3R9Q3_9SPHN</name>
<dbReference type="InterPro" id="IPR006860">
    <property type="entry name" value="FecR"/>
</dbReference>
<dbReference type="PANTHER" id="PTHR30273">
    <property type="entry name" value="PERIPLASMIC SIGNAL SENSOR AND SIGMA FACTOR ACTIVATOR FECR-RELATED"/>
    <property type="match status" value="1"/>
</dbReference>
<dbReference type="Gene3D" id="2.60.120.1440">
    <property type="match status" value="1"/>
</dbReference>
<protein>
    <submittedName>
        <fullName evidence="4">FecR domain-containing protein</fullName>
    </submittedName>
</protein>
<dbReference type="InterPro" id="IPR032623">
    <property type="entry name" value="FecR_N"/>
</dbReference>
<evidence type="ECO:0000259" key="3">
    <source>
        <dbReference type="Pfam" id="PF16220"/>
    </source>
</evidence>
<accession>A0ABV3R9Q3</accession>
<dbReference type="InterPro" id="IPR012373">
    <property type="entry name" value="Ferrdict_sens_TM"/>
</dbReference>
<keyword evidence="1" id="KW-0812">Transmembrane</keyword>
<dbReference type="PANTHER" id="PTHR30273:SF2">
    <property type="entry name" value="PROTEIN FECR"/>
    <property type="match status" value="1"/>
</dbReference>
<dbReference type="Proteomes" id="UP001556118">
    <property type="component" value="Unassembled WGS sequence"/>
</dbReference>
<evidence type="ECO:0000313" key="4">
    <source>
        <dbReference type="EMBL" id="MEW9854623.1"/>
    </source>
</evidence>
<reference evidence="4 5" key="1">
    <citation type="submission" date="2024-06" db="EMBL/GenBank/DDBJ databases">
        <title>Novosphingobium rhizovicinus M1R2S20.</title>
        <authorList>
            <person name="Sun J.-Q."/>
        </authorList>
    </citation>
    <scope>NUCLEOTIDE SEQUENCE [LARGE SCALE GENOMIC DNA]</scope>
    <source>
        <strain evidence="4 5">M1R2S20</strain>
    </source>
</reference>
<keyword evidence="1" id="KW-0472">Membrane</keyword>
<evidence type="ECO:0000259" key="2">
    <source>
        <dbReference type="Pfam" id="PF04773"/>
    </source>
</evidence>
<keyword evidence="1" id="KW-1133">Transmembrane helix</keyword>
<gene>
    <name evidence="4" type="ORF">ABUH87_05455</name>
</gene>
<feature type="domain" description="FecR protein" evidence="2">
    <location>
        <begin position="120"/>
        <end position="209"/>
    </location>
</feature>
<feature type="domain" description="FecR N-terminal" evidence="3">
    <location>
        <begin position="17"/>
        <end position="57"/>
    </location>
</feature>
<dbReference type="EMBL" id="JBFNXR010000021">
    <property type="protein sequence ID" value="MEW9854623.1"/>
    <property type="molecule type" value="Genomic_DNA"/>
</dbReference>
<sequence>MSGETEVDGMRSDLSHQATAWLVQLDDEPDNEALRVQFIDWLATSPAHLAAWEETDRVSGLMSAIGPLFQSEPKMSASPAQAVRLRRFPSTRTLASLAMAMCLAWFAVPYLALQLRSDEITGTGELRVVGLKDGSTVHLAPTTAIAFSSTADGRALTLLQGEAWFNVAHDKARPFRVIAGDSTVTVLGTAFSVRRKESGTDVSVQRGRVAVAKPDGTRRIVLAAGQSLSLSADKATRSAIRPDRVASWRDGVAIVNDQSIDEVIDRIRPWYGGYIIARGPGLKSRRVSGIYDLRHSDRALEALARAHKVTVSQVSPWLRIVTVG</sequence>
<dbReference type="RefSeq" id="WP_367770823.1">
    <property type="nucleotide sequence ID" value="NZ_JBFNXR010000021.1"/>
</dbReference>